<evidence type="ECO:0000313" key="3">
    <source>
        <dbReference type="Proteomes" id="UP000266673"/>
    </source>
</evidence>
<dbReference type="EMBL" id="QKWP01002664">
    <property type="protein sequence ID" value="RIB02538.1"/>
    <property type="molecule type" value="Genomic_DNA"/>
</dbReference>
<keyword evidence="3" id="KW-1185">Reference proteome</keyword>
<dbReference type="Proteomes" id="UP000266673">
    <property type="component" value="Unassembled WGS sequence"/>
</dbReference>
<accession>A0A397U051</accession>
<gene>
    <name evidence="2" type="ORF">C2G38_2149958</name>
</gene>
<name>A0A397U051_9GLOM</name>
<evidence type="ECO:0000313" key="2">
    <source>
        <dbReference type="EMBL" id="RIB02538.1"/>
    </source>
</evidence>
<sequence>MLKKEVSESKNLDDASRIWILKIKDISNMKLVEKWKKQIKVELPSNMINKIPEKNMKPEQCNKVREKDNVVNKVIKRPEEEKGIHGYKTAKPTKSKVKEKNTYQMDWRNLKRSCDIRIRNSKDH</sequence>
<reference evidence="2 3" key="1">
    <citation type="submission" date="2018-06" db="EMBL/GenBank/DDBJ databases">
        <title>Comparative genomics reveals the genomic features of Rhizophagus irregularis, R. cerebriforme, R. diaphanum and Gigaspora rosea, and their symbiotic lifestyle signature.</title>
        <authorList>
            <person name="Morin E."/>
            <person name="San Clemente H."/>
            <person name="Chen E.C.H."/>
            <person name="De La Providencia I."/>
            <person name="Hainaut M."/>
            <person name="Kuo A."/>
            <person name="Kohler A."/>
            <person name="Murat C."/>
            <person name="Tang N."/>
            <person name="Roy S."/>
            <person name="Loubradou J."/>
            <person name="Henrissat B."/>
            <person name="Grigoriev I.V."/>
            <person name="Corradi N."/>
            <person name="Roux C."/>
            <person name="Martin F.M."/>
        </authorList>
    </citation>
    <scope>NUCLEOTIDE SEQUENCE [LARGE SCALE GENOMIC DNA]</scope>
    <source>
        <strain evidence="2 3">DAOM 194757</strain>
    </source>
</reference>
<comment type="caution">
    <text evidence="2">The sequence shown here is derived from an EMBL/GenBank/DDBJ whole genome shotgun (WGS) entry which is preliminary data.</text>
</comment>
<organism evidence="2 3">
    <name type="scientific">Gigaspora rosea</name>
    <dbReference type="NCBI Taxonomy" id="44941"/>
    <lineage>
        <taxon>Eukaryota</taxon>
        <taxon>Fungi</taxon>
        <taxon>Fungi incertae sedis</taxon>
        <taxon>Mucoromycota</taxon>
        <taxon>Glomeromycotina</taxon>
        <taxon>Glomeromycetes</taxon>
        <taxon>Diversisporales</taxon>
        <taxon>Gigasporaceae</taxon>
        <taxon>Gigaspora</taxon>
    </lineage>
</organism>
<dbReference type="AlphaFoldDB" id="A0A397U051"/>
<evidence type="ECO:0000256" key="1">
    <source>
        <dbReference type="SAM" id="MobiDB-lite"/>
    </source>
</evidence>
<proteinExistence type="predicted"/>
<feature type="region of interest" description="Disordered" evidence="1">
    <location>
        <begin position="79"/>
        <end position="104"/>
    </location>
</feature>
<protein>
    <submittedName>
        <fullName evidence="2">Uncharacterized protein</fullName>
    </submittedName>
</protein>